<dbReference type="InParanoid" id="A0A1E1K6D0"/>
<feature type="chain" id="PRO_5009445699" evidence="1">
    <location>
        <begin position="27"/>
        <end position="379"/>
    </location>
</feature>
<proteinExistence type="predicted"/>
<sequence>MHFLQPVKSLDIIRILLWVFVVSVSAAGSNETTFSIFQNSNVPLRILPLGNSITFGFQSTDGNGYRKRLLEKITISGPAQYIGSVLAGNMTDNHNEGHPGAIITEISNYSRVSLVLRPNLILLMAGTNDMNNDLLAGASDRLGDLIDLCFTACPDSVILVAQLTPSANASVEARIEQFNPTVMSVAAIREQRGMKIAVVNMMNFVTTADLEDGLHPNDVGYAKMADAWYEGIQRASMKGWFTPPVDITTPPQSNGNASPLIPVSTSASSSFNFNPSSIASSIAWANSSTLPTSTASTTSPVLTSSLVFMSSQAPATTAPSTSTTDATLGALAAPTMSRFPMASQAASRNATNHASLSFGRNSLGNYYLVYLLAFVGVWL</sequence>
<dbReference type="InterPro" id="IPR036514">
    <property type="entry name" value="SGNH_hydro_sf"/>
</dbReference>
<comment type="caution">
    <text evidence="2">The sequence shown here is derived from an EMBL/GenBank/DDBJ whole genome shotgun (WGS) entry which is preliminary data.</text>
</comment>
<dbReference type="EMBL" id="FJUW01000007">
    <property type="protein sequence ID" value="CZS93647.1"/>
    <property type="molecule type" value="Genomic_DNA"/>
</dbReference>
<dbReference type="InterPro" id="IPR051532">
    <property type="entry name" value="Ester_Hydrolysis_Enzymes"/>
</dbReference>
<dbReference type="Gene3D" id="3.40.50.1110">
    <property type="entry name" value="SGNH hydrolase"/>
    <property type="match status" value="1"/>
</dbReference>
<dbReference type="Proteomes" id="UP000178129">
    <property type="component" value="Unassembled WGS sequence"/>
</dbReference>
<dbReference type="GO" id="GO:0004622">
    <property type="term" value="F:phosphatidylcholine lysophospholipase activity"/>
    <property type="evidence" value="ECO:0007669"/>
    <property type="project" value="TreeGrafter"/>
</dbReference>
<evidence type="ECO:0000256" key="1">
    <source>
        <dbReference type="SAM" id="SignalP"/>
    </source>
</evidence>
<dbReference type="PANTHER" id="PTHR30383">
    <property type="entry name" value="THIOESTERASE 1/PROTEASE 1/LYSOPHOSPHOLIPASE L1"/>
    <property type="match status" value="1"/>
</dbReference>
<reference evidence="3" key="1">
    <citation type="submission" date="2016-03" db="EMBL/GenBank/DDBJ databases">
        <authorList>
            <person name="Ploux O."/>
        </authorList>
    </citation>
    <scope>NUCLEOTIDE SEQUENCE [LARGE SCALE GENOMIC DNA]</scope>
    <source>
        <strain evidence="3">UK7</strain>
    </source>
</reference>
<dbReference type="CDD" id="cd01833">
    <property type="entry name" value="XynB_like"/>
    <property type="match status" value="1"/>
</dbReference>
<evidence type="ECO:0000313" key="3">
    <source>
        <dbReference type="Proteomes" id="UP000178129"/>
    </source>
</evidence>
<organism evidence="2 3">
    <name type="scientific">Rhynchosporium graminicola</name>
    <dbReference type="NCBI Taxonomy" id="2792576"/>
    <lineage>
        <taxon>Eukaryota</taxon>
        <taxon>Fungi</taxon>
        <taxon>Dikarya</taxon>
        <taxon>Ascomycota</taxon>
        <taxon>Pezizomycotina</taxon>
        <taxon>Leotiomycetes</taxon>
        <taxon>Helotiales</taxon>
        <taxon>Ploettnerulaceae</taxon>
        <taxon>Rhynchosporium</taxon>
    </lineage>
</organism>
<keyword evidence="1" id="KW-0732">Signal</keyword>
<dbReference type="STRING" id="914237.A0A1E1K6D0"/>
<dbReference type="InterPro" id="IPR001087">
    <property type="entry name" value="GDSL"/>
</dbReference>
<gene>
    <name evidence="2" type="ORF">RCO7_09481</name>
</gene>
<protein>
    <submittedName>
        <fullName evidence="2">Uncharacterized protein</fullName>
    </submittedName>
</protein>
<dbReference type="PANTHER" id="PTHR30383:SF5">
    <property type="entry name" value="SGNH HYDROLASE-TYPE ESTERASE DOMAIN-CONTAINING PROTEIN"/>
    <property type="match status" value="1"/>
</dbReference>
<dbReference type="Pfam" id="PF00657">
    <property type="entry name" value="Lipase_GDSL"/>
    <property type="match status" value="1"/>
</dbReference>
<accession>A0A1E1K6D0</accession>
<keyword evidence="3" id="KW-1185">Reference proteome</keyword>
<feature type="signal peptide" evidence="1">
    <location>
        <begin position="1"/>
        <end position="26"/>
    </location>
</feature>
<evidence type="ECO:0000313" key="2">
    <source>
        <dbReference type="EMBL" id="CZS93647.1"/>
    </source>
</evidence>
<dbReference type="AlphaFoldDB" id="A0A1E1K6D0"/>
<dbReference type="SUPFAM" id="SSF52266">
    <property type="entry name" value="SGNH hydrolase"/>
    <property type="match status" value="1"/>
</dbReference>
<name>A0A1E1K6D0_9HELO</name>